<sequence length="112" mass="12565">MIVQEYIREDSSCPFRSWFDGLDPQASAKVATAILRLELGNVSNVKWIGGGLGEYRIDWGPGYRLYLTKDGDELVILFVGGTKKRQQSDIDQAGVLLNEYKVRRATGKKGRN</sequence>
<evidence type="ECO:0000313" key="2">
    <source>
        <dbReference type="Proteomes" id="UP001267638"/>
    </source>
</evidence>
<proteinExistence type="predicted"/>
<organism evidence="1 2">
    <name type="scientific">Sphingobium xenophagum</name>
    <dbReference type="NCBI Taxonomy" id="121428"/>
    <lineage>
        <taxon>Bacteria</taxon>
        <taxon>Pseudomonadati</taxon>
        <taxon>Pseudomonadota</taxon>
        <taxon>Alphaproteobacteria</taxon>
        <taxon>Sphingomonadales</taxon>
        <taxon>Sphingomonadaceae</taxon>
        <taxon>Sphingobium</taxon>
    </lineage>
</organism>
<reference evidence="1 2" key="1">
    <citation type="submission" date="2023-07" db="EMBL/GenBank/DDBJ databases">
        <title>Sorghum-associated microbial communities from plants grown in Nebraska, USA.</title>
        <authorList>
            <person name="Schachtman D."/>
        </authorList>
    </citation>
    <scope>NUCLEOTIDE SEQUENCE [LARGE SCALE GENOMIC DNA]</scope>
    <source>
        <strain evidence="1 2">4256</strain>
    </source>
</reference>
<dbReference type="NCBIfam" id="TIGR02683">
    <property type="entry name" value="upstrm_HI1419"/>
    <property type="match status" value="1"/>
</dbReference>
<gene>
    <name evidence="1" type="ORF">J2W40_001566</name>
</gene>
<comment type="caution">
    <text evidence="1">The sequence shown here is derived from an EMBL/GenBank/DDBJ whole genome shotgun (WGS) entry which is preliminary data.</text>
</comment>
<protein>
    <submittedName>
        <fullName evidence="1">Addiction module killer protein</fullName>
    </submittedName>
</protein>
<dbReference type="Proteomes" id="UP001267638">
    <property type="component" value="Unassembled WGS sequence"/>
</dbReference>
<dbReference type="PIRSF" id="PIRSF028744">
    <property type="entry name" value="Addict_mod_HI1419"/>
    <property type="match status" value="1"/>
</dbReference>
<dbReference type="PANTHER" id="PTHR41791">
    <property type="entry name" value="SSL7039 PROTEIN"/>
    <property type="match status" value="1"/>
</dbReference>
<name>A0ABU1WZK0_SPHXE</name>
<dbReference type="InterPro" id="IPR014056">
    <property type="entry name" value="TypeIITA-like_toxin_pred"/>
</dbReference>
<dbReference type="EMBL" id="JAVDWV010000006">
    <property type="protein sequence ID" value="MDR7154751.1"/>
    <property type="molecule type" value="Genomic_DNA"/>
</dbReference>
<keyword evidence="2" id="KW-1185">Reference proteome</keyword>
<evidence type="ECO:0000313" key="1">
    <source>
        <dbReference type="EMBL" id="MDR7154751.1"/>
    </source>
</evidence>
<accession>A0ABU1WZK0</accession>
<dbReference type="PANTHER" id="PTHR41791:SF1">
    <property type="entry name" value="SSL7039 PROTEIN"/>
    <property type="match status" value="1"/>
</dbReference>